<proteinExistence type="predicted"/>
<dbReference type="InterPro" id="IPR036010">
    <property type="entry name" value="2Fe-2S_ferredoxin-like_sf"/>
</dbReference>
<dbReference type="InterPro" id="IPR017927">
    <property type="entry name" value="FAD-bd_FR_type"/>
</dbReference>
<dbReference type="InterPro" id="IPR001041">
    <property type="entry name" value="2Fe-2S_ferredoxin-type"/>
</dbReference>
<dbReference type="SUPFAM" id="SSF63380">
    <property type="entry name" value="Riboflavin synthase domain-like"/>
    <property type="match status" value="1"/>
</dbReference>
<dbReference type="Pfam" id="PF00970">
    <property type="entry name" value="FAD_binding_6"/>
    <property type="match status" value="1"/>
</dbReference>
<dbReference type="PANTHER" id="PTHR47354">
    <property type="entry name" value="NADH OXIDOREDUCTASE HCR"/>
    <property type="match status" value="1"/>
</dbReference>
<dbReference type="AlphaFoldDB" id="A0A1G6NPC8"/>
<name>A0A1G6NPC8_9GAMM</name>
<protein>
    <submittedName>
        <fullName evidence="3">Ferredoxin-NADP reductase</fullName>
    </submittedName>
</protein>
<dbReference type="Gene3D" id="3.40.50.80">
    <property type="entry name" value="Nucleotide-binding domain of ferredoxin-NADP reductase (FNR) module"/>
    <property type="match status" value="1"/>
</dbReference>
<dbReference type="InterPro" id="IPR001433">
    <property type="entry name" value="OxRdtase_FAD/NAD-bd"/>
</dbReference>
<dbReference type="InterPro" id="IPR017938">
    <property type="entry name" value="Riboflavin_synthase-like_b-brl"/>
</dbReference>
<feature type="domain" description="2Fe-2S ferredoxin-type" evidence="1">
    <location>
        <begin position="282"/>
        <end position="366"/>
    </location>
</feature>
<evidence type="ECO:0000259" key="1">
    <source>
        <dbReference type="PROSITE" id="PS51085"/>
    </source>
</evidence>
<sequence>MTTLLKSNPWLRLLSDSVFDRSTADFWLQRINPLWSTEEMRGRITQRQQISDDMYALTIQCNRQMDFGLAGQHHPVFVEINGIRYERNYSLTRLDPQHVALHVKHVAGGLVSTWLCEQAQIGDIIRFGAPYGEVEFPHFQSQRLAFLAAGSGITPVYSLLHDLHVTKRFADYQIHLLYWVSKQGELAFFEQFQQWQAQYPNFKVDYICTREPATANDPLHTRLSAQHVAQIDTIEDVAVFACGPSGFVETAQSLTMNAKQFQGEAFYFSTPNVSDTASTAVEYVDLHLTRSNKHVQIKKGESILSALEAENIRPQHGCRMGICNKCACQKVSGSTQHIANKQQNHEAHQSLRICVNSAQSDLELDL</sequence>
<dbReference type="InterPro" id="IPR008333">
    <property type="entry name" value="Cbr1-like_FAD-bd_dom"/>
</dbReference>
<dbReference type="OrthoDB" id="9796486at2"/>
<dbReference type="Pfam" id="PF00111">
    <property type="entry name" value="Fer2"/>
    <property type="match status" value="1"/>
</dbReference>
<keyword evidence="4" id="KW-1185">Reference proteome</keyword>
<evidence type="ECO:0000259" key="2">
    <source>
        <dbReference type="PROSITE" id="PS51384"/>
    </source>
</evidence>
<dbReference type="PROSITE" id="PS51085">
    <property type="entry name" value="2FE2S_FER_2"/>
    <property type="match status" value="1"/>
</dbReference>
<dbReference type="SUPFAM" id="SSF52343">
    <property type="entry name" value="Ferredoxin reductase-like, C-terminal NADP-linked domain"/>
    <property type="match status" value="1"/>
</dbReference>
<dbReference type="RefSeq" id="WP_092621314.1">
    <property type="nucleotide sequence ID" value="NZ_FMYK01000010.1"/>
</dbReference>
<dbReference type="InterPro" id="IPR039261">
    <property type="entry name" value="FNR_nucleotide-bd"/>
</dbReference>
<feature type="domain" description="FAD-binding FR-type" evidence="2">
    <location>
        <begin position="37"/>
        <end position="137"/>
    </location>
</feature>
<dbReference type="PROSITE" id="PS51384">
    <property type="entry name" value="FAD_FR"/>
    <property type="match status" value="1"/>
</dbReference>
<dbReference type="Proteomes" id="UP000242317">
    <property type="component" value="Unassembled WGS sequence"/>
</dbReference>
<dbReference type="PRINTS" id="PR00406">
    <property type="entry name" value="CYTB5RDTASE"/>
</dbReference>
<dbReference type="GO" id="GO:0051536">
    <property type="term" value="F:iron-sulfur cluster binding"/>
    <property type="evidence" value="ECO:0007669"/>
    <property type="project" value="InterPro"/>
</dbReference>
<evidence type="ECO:0000313" key="3">
    <source>
        <dbReference type="EMBL" id="SDC69511.1"/>
    </source>
</evidence>
<dbReference type="InterPro" id="IPR050415">
    <property type="entry name" value="MRET"/>
</dbReference>
<dbReference type="Gene3D" id="2.40.30.10">
    <property type="entry name" value="Translation factors"/>
    <property type="match status" value="1"/>
</dbReference>
<dbReference type="Gene3D" id="3.10.20.30">
    <property type="match status" value="1"/>
</dbReference>
<dbReference type="GO" id="GO:0016491">
    <property type="term" value="F:oxidoreductase activity"/>
    <property type="evidence" value="ECO:0007669"/>
    <property type="project" value="InterPro"/>
</dbReference>
<evidence type="ECO:0000313" key="4">
    <source>
        <dbReference type="Proteomes" id="UP000242317"/>
    </source>
</evidence>
<dbReference type="EMBL" id="FMYK01000010">
    <property type="protein sequence ID" value="SDC69511.1"/>
    <property type="molecule type" value="Genomic_DNA"/>
</dbReference>
<dbReference type="PANTHER" id="PTHR47354:SF3">
    <property type="entry name" value="OXIDOREDUCTASE-RELATED"/>
    <property type="match status" value="1"/>
</dbReference>
<reference evidence="4" key="1">
    <citation type="submission" date="2016-09" db="EMBL/GenBank/DDBJ databases">
        <authorList>
            <person name="Varghese N."/>
            <person name="Submissions S."/>
        </authorList>
    </citation>
    <scope>NUCLEOTIDE SEQUENCE [LARGE SCALE GENOMIC DNA]</scope>
    <source>
        <strain evidence="4">ANC 3699</strain>
    </source>
</reference>
<dbReference type="InterPro" id="IPR012675">
    <property type="entry name" value="Beta-grasp_dom_sf"/>
</dbReference>
<dbReference type="SUPFAM" id="SSF54292">
    <property type="entry name" value="2Fe-2S ferredoxin-like"/>
    <property type="match status" value="1"/>
</dbReference>
<gene>
    <name evidence="3" type="ORF">SAMN05421749_11060</name>
</gene>
<dbReference type="Pfam" id="PF00175">
    <property type="entry name" value="NAD_binding_1"/>
    <property type="match status" value="1"/>
</dbReference>
<dbReference type="CDD" id="cd00207">
    <property type="entry name" value="fer2"/>
    <property type="match status" value="1"/>
</dbReference>
<accession>A0A1G6NPC8</accession>
<organism evidence="3 4">
    <name type="scientific">Acinetobacter marinus</name>
    <dbReference type="NCBI Taxonomy" id="281375"/>
    <lineage>
        <taxon>Bacteria</taxon>
        <taxon>Pseudomonadati</taxon>
        <taxon>Pseudomonadota</taxon>
        <taxon>Gammaproteobacteria</taxon>
        <taxon>Moraxellales</taxon>
        <taxon>Moraxellaceae</taxon>
        <taxon>Acinetobacter</taxon>
    </lineage>
</organism>